<reference evidence="2" key="1">
    <citation type="submission" date="2020-11" db="EMBL/GenBank/DDBJ databases">
        <authorList>
            <consortium name="DOE Joint Genome Institute"/>
            <person name="Ahrendt S."/>
            <person name="Riley R."/>
            <person name="Andreopoulos W."/>
            <person name="Labutti K."/>
            <person name="Pangilinan J."/>
            <person name="Ruiz-Duenas F.J."/>
            <person name="Barrasa J.M."/>
            <person name="Sanchez-Garcia M."/>
            <person name="Camarero S."/>
            <person name="Miyauchi S."/>
            <person name="Serrano A."/>
            <person name="Linde D."/>
            <person name="Babiker R."/>
            <person name="Drula E."/>
            <person name="Ayuso-Fernandez I."/>
            <person name="Pacheco R."/>
            <person name="Padilla G."/>
            <person name="Ferreira P."/>
            <person name="Barriuso J."/>
            <person name="Kellner H."/>
            <person name="Castanera R."/>
            <person name="Alfaro M."/>
            <person name="Ramirez L."/>
            <person name="Pisabarro A.G."/>
            <person name="Kuo A."/>
            <person name="Tritt A."/>
            <person name="Lipzen A."/>
            <person name="He G."/>
            <person name="Yan M."/>
            <person name="Ng V."/>
            <person name="Cullen D."/>
            <person name="Martin F."/>
            <person name="Rosso M.-N."/>
            <person name="Henrissat B."/>
            <person name="Hibbett D."/>
            <person name="Martinez A.T."/>
            <person name="Grigoriev I.V."/>
        </authorList>
    </citation>
    <scope>NUCLEOTIDE SEQUENCE</scope>
    <source>
        <strain evidence="2">CBS 247.69</strain>
    </source>
</reference>
<accession>A0A9P5YJW1</accession>
<feature type="compositionally biased region" description="Basic and acidic residues" evidence="1">
    <location>
        <begin position="241"/>
        <end position="253"/>
    </location>
</feature>
<feature type="compositionally biased region" description="Polar residues" evidence="1">
    <location>
        <begin position="157"/>
        <end position="179"/>
    </location>
</feature>
<name>A0A9P5YJW1_9AGAR</name>
<evidence type="ECO:0000256" key="1">
    <source>
        <dbReference type="SAM" id="MobiDB-lite"/>
    </source>
</evidence>
<gene>
    <name evidence="2" type="ORF">BDZ94DRAFT_1243849</name>
</gene>
<protein>
    <submittedName>
        <fullName evidence="2">Uncharacterized protein</fullName>
    </submittedName>
</protein>
<proteinExistence type="predicted"/>
<comment type="caution">
    <text evidence="2">The sequence shown here is derived from an EMBL/GenBank/DDBJ whole genome shotgun (WGS) entry which is preliminary data.</text>
</comment>
<sequence length="282" mass="32550">MGGLLQVCWHETPQNPNYSQQAPANWPLNYPDWVCINFTHPHAWRPIPNAPEAPRNQRPPQGRNQNSHTHRFGPKSRRYNPTYPLGWLGGSNTSRCSDTRVEYRDYVNHSYRSHRPEPHRPQAPRNPENSGLGRMNEKRKQTRPFPYRRLERLSYERPSNVSQTGQTSNEARDSSTIQSGAAPIISNFQRFELPRPPFPEKRPGSRFESRAHADPPSPSLESVSNELSANWEDGYEQDDPEMPRGHIFKDSTKTKTQQQLSPQRPSALPTFDDPMLNPWINN</sequence>
<dbReference type="EMBL" id="MU150230">
    <property type="protein sequence ID" value="KAF9469171.1"/>
    <property type="molecule type" value="Genomic_DNA"/>
</dbReference>
<dbReference type="AlphaFoldDB" id="A0A9P5YJW1"/>
<feature type="compositionally biased region" description="Basic and acidic residues" evidence="1">
    <location>
        <begin position="198"/>
        <end position="213"/>
    </location>
</feature>
<evidence type="ECO:0000313" key="3">
    <source>
        <dbReference type="Proteomes" id="UP000807353"/>
    </source>
</evidence>
<organism evidence="2 3">
    <name type="scientific">Collybia nuda</name>
    <dbReference type="NCBI Taxonomy" id="64659"/>
    <lineage>
        <taxon>Eukaryota</taxon>
        <taxon>Fungi</taxon>
        <taxon>Dikarya</taxon>
        <taxon>Basidiomycota</taxon>
        <taxon>Agaricomycotina</taxon>
        <taxon>Agaricomycetes</taxon>
        <taxon>Agaricomycetidae</taxon>
        <taxon>Agaricales</taxon>
        <taxon>Tricholomatineae</taxon>
        <taxon>Clitocybaceae</taxon>
        <taxon>Collybia</taxon>
    </lineage>
</organism>
<dbReference type="Proteomes" id="UP000807353">
    <property type="component" value="Unassembled WGS sequence"/>
</dbReference>
<keyword evidence="3" id="KW-1185">Reference proteome</keyword>
<feature type="region of interest" description="Disordered" evidence="1">
    <location>
        <begin position="111"/>
        <end position="282"/>
    </location>
</feature>
<feature type="compositionally biased region" description="Polar residues" evidence="1">
    <location>
        <begin position="219"/>
        <end position="228"/>
    </location>
</feature>
<feature type="compositionally biased region" description="Polar residues" evidence="1">
    <location>
        <begin position="254"/>
        <end position="264"/>
    </location>
</feature>
<feature type="compositionally biased region" description="Polar residues" evidence="1">
    <location>
        <begin position="58"/>
        <end position="67"/>
    </location>
</feature>
<evidence type="ECO:0000313" key="2">
    <source>
        <dbReference type="EMBL" id="KAF9469171.1"/>
    </source>
</evidence>
<feature type="region of interest" description="Disordered" evidence="1">
    <location>
        <begin position="46"/>
        <end position="91"/>
    </location>
</feature>
<feature type="compositionally biased region" description="Basic residues" evidence="1">
    <location>
        <begin position="68"/>
        <end position="78"/>
    </location>
</feature>